<dbReference type="Proteomes" id="UP001595868">
    <property type="component" value="Unassembled WGS sequence"/>
</dbReference>
<dbReference type="RefSeq" id="WP_377552735.1">
    <property type="nucleotide sequence ID" value="NZ_JBHSBN010000040.1"/>
</dbReference>
<keyword evidence="2" id="KW-1185">Reference proteome</keyword>
<organism evidence="1 2">
    <name type="scientific">Micromonospora zhanjiangensis</name>
    <dbReference type="NCBI Taxonomy" id="1522057"/>
    <lineage>
        <taxon>Bacteria</taxon>
        <taxon>Bacillati</taxon>
        <taxon>Actinomycetota</taxon>
        <taxon>Actinomycetes</taxon>
        <taxon>Micromonosporales</taxon>
        <taxon>Micromonosporaceae</taxon>
        <taxon>Micromonospora</taxon>
    </lineage>
</organism>
<evidence type="ECO:0000313" key="2">
    <source>
        <dbReference type="Proteomes" id="UP001595868"/>
    </source>
</evidence>
<sequence length="64" mass="6968">MTAMVVPVSITDLVATANATVDEHWQRPGTAWRPVCGDCTDDGCPRLESAHRYLDRLAARVLAS</sequence>
<protein>
    <submittedName>
        <fullName evidence="1">Uncharacterized protein</fullName>
    </submittedName>
</protein>
<gene>
    <name evidence="1" type="ORF">ACFOX0_31230</name>
</gene>
<proteinExistence type="predicted"/>
<dbReference type="EMBL" id="JBHSBN010000040">
    <property type="protein sequence ID" value="MFC4110381.1"/>
    <property type="molecule type" value="Genomic_DNA"/>
</dbReference>
<comment type="caution">
    <text evidence="1">The sequence shown here is derived from an EMBL/GenBank/DDBJ whole genome shotgun (WGS) entry which is preliminary data.</text>
</comment>
<accession>A0ABV8KXT4</accession>
<reference evidence="2" key="1">
    <citation type="journal article" date="2019" name="Int. J. Syst. Evol. Microbiol.">
        <title>The Global Catalogue of Microorganisms (GCM) 10K type strain sequencing project: providing services to taxonomists for standard genome sequencing and annotation.</title>
        <authorList>
            <consortium name="The Broad Institute Genomics Platform"/>
            <consortium name="The Broad Institute Genome Sequencing Center for Infectious Disease"/>
            <person name="Wu L."/>
            <person name="Ma J."/>
        </authorList>
    </citation>
    <scope>NUCLEOTIDE SEQUENCE [LARGE SCALE GENOMIC DNA]</scope>
    <source>
        <strain evidence="2">2902at01</strain>
    </source>
</reference>
<evidence type="ECO:0000313" key="1">
    <source>
        <dbReference type="EMBL" id="MFC4110381.1"/>
    </source>
</evidence>
<name>A0ABV8KXT4_9ACTN</name>